<keyword evidence="7" id="KW-1185">Reference proteome</keyword>
<dbReference type="CDD" id="cd08414">
    <property type="entry name" value="PBP2_LTTR_aromatics_like"/>
    <property type="match status" value="1"/>
</dbReference>
<dbReference type="PANTHER" id="PTHR30346">
    <property type="entry name" value="TRANSCRIPTIONAL DUAL REGULATOR HCAR-RELATED"/>
    <property type="match status" value="1"/>
</dbReference>
<gene>
    <name evidence="6" type="ORF">GCM10017635_31990</name>
</gene>
<evidence type="ECO:0000256" key="4">
    <source>
        <dbReference type="ARBA" id="ARBA00023163"/>
    </source>
</evidence>
<dbReference type="RefSeq" id="WP_010394277.1">
    <property type="nucleotide sequence ID" value="NZ_BSFH01000094.1"/>
</dbReference>
<dbReference type="GO" id="GO:0003700">
    <property type="term" value="F:DNA-binding transcription factor activity"/>
    <property type="evidence" value="ECO:0007669"/>
    <property type="project" value="InterPro"/>
</dbReference>
<protein>
    <submittedName>
        <fullName evidence="6">Transcriptional regulator</fullName>
    </submittedName>
</protein>
<dbReference type="InterPro" id="IPR000847">
    <property type="entry name" value="LysR_HTH_N"/>
</dbReference>
<evidence type="ECO:0000256" key="3">
    <source>
        <dbReference type="ARBA" id="ARBA00023125"/>
    </source>
</evidence>
<dbReference type="Gene3D" id="3.40.190.10">
    <property type="entry name" value="Periplasmic binding protein-like II"/>
    <property type="match status" value="2"/>
</dbReference>
<dbReference type="GO" id="GO:0032993">
    <property type="term" value="C:protein-DNA complex"/>
    <property type="evidence" value="ECO:0007669"/>
    <property type="project" value="TreeGrafter"/>
</dbReference>
<dbReference type="Gene3D" id="1.10.10.10">
    <property type="entry name" value="Winged helix-like DNA-binding domain superfamily/Winged helix DNA-binding domain"/>
    <property type="match status" value="1"/>
</dbReference>
<dbReference type="Pfam" id="PF03466">
    <property type="entry name" value="LysR_substrate"/>
    <property type="match status" value="1"/>
</dbReference>
<dbReference type="GO" id="GO:0003677">
    <property type="term" value="F:DNA binding"/>
    <property type="evidence" value="ECO:0007669"/>
    <property type="project" value="UniProtKB-KW"/>
</dbReference>
<dbReference type="AlphaFoldDB" id="A0AAD3P163"/>
<dbReference type="SUPFAM" id="SSF46785">
    <property type="entry name" value="Winged helix' DNA-binding domain"/>
    <property type="match status" value="1"/>
</dbReference>
<dbReference type="InterPro" id="IPR036388">
    <property type="entry name" value="WH-like_DNA-bd_sf"/>
</dbReference>
<dbReference type="InterPro" id="IPR005119">
    <property type="entry name" value="LysR_subst-bd"/>
</dbReference>
<sequence length="300" mass="33225">MKLRQLRYFLSVVECGSITAAAQSIRVAQPALTRQIQELETDLGTQLFTRTARGVTLTDAGLQLQRDAVRLLSDFEQARQNAIRAGRGELGTLSLALPVMQIIPAQISELLRSLRDALPDVSMTFSHLLSEAQLPLLRKGRLDAGLTLFRPPNDPELAGIPIYSAGLGIGYPSDWRWPEGQPKRLKDLIGRDFVWLPRHVAPLWHDWVIHAFHEAGFVPQPATLAANGSMMLSLVAAGMGCAIMPMDVHVPPNVSLTRLEDLTLTQDWELVWRTDNPSSVLHHVITVVRTAYEIKLGNVT</sequence>
<dbReference type="Proteomes" id="UP001143349">
    <property type="component" value="Unassembled WGS sequence"/>
</dbReference>
<feature type="domain" description="HTH lysR-type" evidence="5">
    <location>
        <begin position="1"/>
        <end position="58"/>
    </location>
</feature>
<dbReference type="Pfam" id="PF00126">
    <property type="entry name" value="HTH_1"/>
    <property type="match status" value="1"/>
</dbReference>
<dbReference type="PANTHER" id="PTHR30346:SF17">
    <property type="entry name" value="LYSR FAMILY TRANSCRIPTIONAL REGULATOR"/>
    <property type="match status" value="1"/>
</dbReference>
<organism evidence="6 7">
    <name type="scientific">Paracoccus kondratievae</name>
    <dbReference type="NCBI Taxonomy" id="135740"/>
    <lineage>
        <taxon>Bacteria</taxon>
        <taxon>Pseudomonadati</taxon>
        <taxon>Pseudomonadota</taxon>
        <taxon>Alphaproteobacteria</taxon>
        <taxon>Rhodobacterales</taxon>
        <taxon>Paracoccaceae</taxon>
        <taxon>Paracoccus</taxon>
    </lineage>
</organism>
<keyword evidence="3" id="KW-0238">DNA-binding</keyword>
<name>A0AAD3P163_9RHOB</name>
<comment type="similarity">
    <text evidence="1">Belongs to the LysR transcriptional regulatory family.</text>
</comment>
<accession>A0AAD3P163</accession>
<comment type="caution">
    <text evidence="6">The sequence shown here is derived from an EMBL/GenBank/DDBJ whole genome shotgun (WGS) entry which is preliminary data.</text>
</comment>
<evidence type="ECO:0000256" key="2">
    <source>
        <dbReference type="ARBA" id="ARBA00023015"/>
    </source>
</evidence>
<dbReference type="FunFam" id="1.10.10.10:FF:000001">
    <property type="entry name" value="LysR family transcriptional regulator"/>
    <property type="match status" value="1"/>
</dbReference>
<reference evidence="6" key="1">
    <citation type="journal article" date="2014" name="Int. J. Syst. Evol. Microbiol.">
        <title>Complete genome sequence of Corynebacterium casei LMG S-19264T (=DSM 44701T), isolated from a smear-ripened cheese.</title>
        <authorList>
            <consortium name="US DOE Joint Genome Institute (JGI-PGF)"/>
            <person name="Walter F."/>
            <person name="Albersmeier A."/>
            <person name="Kalinowski J."/>
            <person name="Ruckert C."/>
        </authorList>
    </citation>
    <scope>NUCLEOTIDE SEQUENCE</scope>
    <source>
        <strain evidence="6">VKM B-2222</strain>
    </source>
</reference>
<dbReference type="PRINTS" id="PR00039">
    <property type="entry name" value="HTHLYSR"/>
</dbReference>
<dbReference type="PROSITE" id="PS50931">
    <property type="entry name" value="HTH_LYSR"/>
    <property type="match status" value="1"/>
</dbReference>
<evidence type="ECO:0000259" key="5">
    <source>
        <dbReference type="PROSITE" id="PS50931"/>
    </source>
</evidence>
<evidence type="ECO:0000313" key="7">
    <source>
        <dbReference type="Proteomes" id="UP001143349"/>
    </source>
</evidence>
<dbReference type="SUPFAM" id="SSF53850">
    <property type="entry name" value="Periplasmic binding protein-like II"/>
    <property type="match status" value="1"/>
</dbReference>
<evidence type="ECO:0000313" key="6">
    <source>
        <dbReference type="EMBL" id="GLK65722.1"/>
    </source>
</evidence>
<evidence type="ECO:0000256" key="1">
    <source>
        <dbReference type="ARBA" id="ARBA00009437"/>
    </source>
</evidence>
<proteinExistence type="inferred from homology"/>
<dbReference type="InterPro" id="IPR036390">
    <property type="entry name" value="WH_DNA-bd_sf"/>
</dbReference>
<dbReference type="EMBL" id="BSFH01000094">
    <property type="protein sequence ID" value="GLK65722.1"/>
    <property type="molecule type" value="Genomic_DNA"/>
</dbReference>
<keyword evidence="2" id="KW-0805">Transcription regulation</keyword>
<keyword evidence="4" id="KW-0804">Transcription</keyword>
<reference evidence="6" key="2">
    <citation type="submission" date="2023-01" db="EMBL/GenBank/DDBJ databases">
        <authorList>
            <person name="Sun Q."/>
            <person name="Evtushenko L."/>
        </authorList>
    </citation>
    <scope>NUCLEOTIDE SEQUENCE</scope>
    <source>
        <strain evidence="6">VKM B-2222</strain>
    </source>
</reference>